<evidence type="ECO:0000256" key="1">
    <source>
        <dbReference type="ARBA" id="ARBA00001946"/>
    </source>
</evidence>
<feature type="domain" description="Nudix hydrolase" evidence="5">
    <location>
        <begin position="3"/>
        <end position="127"/>
    </location>
</feature>
<dbReference type="SUPFAM" id="SSF55811">
    <property type="entry name" value="Nudix"/>
    <property type="match status" value="1"/>
</dbReference>
<comment type="similarity">
    <text evidence="2 4">Belongs to the Nudix hydrolase family.</text>
</comment>
<evidence type="ECO:0000313" key="7">
    <source>
        <dbReference type="Proteomes" id="UP000319210"/>
    </source>
</evidence>
<dbReference type="Pfam" id="PF00293">
    <property type="entry name" value="NUDIX"/>
    <property type="match status" value="1"/>
</dbReference>
<gene>
    <name evidence="6" type="ORF">SCA03_15670</name>
</gene>
<dbReference type="AlphaFoldDB" id="A0A4Y3QUD8"/>
<dbReference type="InterPro" id="IPR015797">
    <property type="entry name" value="NUDIX_hydrolase-like_dom_sf"/>
</dbReference>
<dbReference type="Gene3D" id="3.90.79.10">
    <property type="entry name" value="Nucleoside Triphosphate Pyrophosphohydrolase"/>
    <property type="match status" value="1"/>
</dbReference>
<comment type="cofactor">
    <cofactor evidence="1">
        <name>Mg(2+)</name>
        <dbReference type="ChEBI" id="CHEBI:18420"/>
    </cofactor>
</comment>
<dbReference type="Proteomes" id="UP000319210">
    <property type="component" value="Unassembled WGS sequence"/>
</dbReference>
<dbReference type="CDD" id="cd02883">
    <property type="entry name" value="NUDIX_Hydrolase"/>
    <property type="match status" value="1"/>
</dbReference>
<dbReference type="GO" id="GO:0016787">
    <property type="term" value="F:hydrolase activity"/>
    <property type="evidence" value="ECO:0007669"/>
    <property type="project" value="UniProtKB-KW"/>
</dbReference>
<keyword evidence="3 4" id="KW-0378">Hydrolase</keyword>
<keyword evidence="7" id="KW-1185">Reference proteome</keyword>
<name>A0A4Y3QUD8_STRCI</name>
<dbReference type="EMBL" id="BJMM01000006">
    <property type="protein sequence ID" value="GEB49016.1"/>
    <property type="molecule type" value="Genomic_DNA"/>
</dbReference>
<dbReference type="InterPro" id="IPR000086">
    <property type="entry name" value="NUDIX_hydrolase_dom"/>
</dbReference>
<accession>A0A4Y3QUD8</accession>
<evidence type="ECO:0000256" key="3">
    <source>
        <dbReference type="ARBA" id="ARBA00022801"/>
    </source>
</evidence>
<dbReference type="PANTHER" id="PTHR43046:SF16">
    <property type="entry name" value="ADP-RIBOSE PYROPHOSPHATASE YJHB-RELATED"/>
    <property type="match status" value="1"/>
</dbReference>
<evidence type="ECO:0000256" key="2">
    <source>
        <dbReference type="ARBA" id="ARBA00005582"/>
    </source>
</evidence>
<protein>
    <recommendedName>
        <fullName evidence="5">Nudix hydrolase domain-containing protein</fullName>
    </recommendedName>
</protein>
<dbReference type="RefSeq" id="WP_230988528.1">
    <property type="nucleotide sequence ID" value="NZ_BJMM01000006.1"/>
</dbReference>
<reference evidence="6 7" key="1">
    <citation type="submission" date="2019-06" db="EMBL/GenBank/DDBJ databases">
        <title>Whole genome shotgun sequence of Streptomyces cacaoi subsp. cacaoi NBRC 12748.</title>
        <authorList>
            <person name="Hosoyama A."/>
            <person name="Uohara A."/>
            <person name="Ohji S."/>
            <person name="Ichikawa N."/>
        </authorList>
    </citation>
    <scope>NUCLEOTIDE SEQUENCE [LARGE SCALE GENOMIC DNA]</scope>
    <source>
        <strain evidence="6 7">NBRC 12748</strain>
    </source>
</reference>
<dbReference type="PANTHER" id="PTHR43046">
    <property type="entry name" value="GDP-MANNOSE MANNOSYL HYDROLASE"/>
    <property type="match status" value="1"/>
</dbReference>
<dbReference type="PRINTS" id="PR00502">
    <property type="entry name" value="NUDIXFAMILY"/>
</dbReference>
<dbReference type="InterPro" id="IPR020084">
    <property type="entry name" value="NUDIX_hydrolase_CS"/>
</dbReference>
<comment type="caution">
    <text evidence="6">The sequence shown here is derived from an EMBL/GenBank/DDBJ whole genome shotgun (WGS) entry which is preliminary data.</text>
</comment>
<dbReference type="PROSITE" id="PS00893">
    <property type="entry name" value="NUDIX_BOX"/>
    <property type="match status" value="1"/>
</dbReference>
<dbReference type="InterPro" id="IPR020476">
    <property type="entry name" value="Nudix_hydrolase"/>
</dbReference>
<organism evidence="6 7">
    <name type="scientific">Streptomyces cacaoi</name>
    <dbReference type="NCBI Taxonomy" id="1898"/>
    <lineage>
        <taxon>Bacteria</taxon>
        <taxon>Bacillati</taxon>
        <taxon>Actinomycetota</taxon>
        <taxon>Actinomycetes</taxon>
        <taxon>Kitasatosporales</taxon>
        <taxon>Streptomycetaceae</taxon>
        <taxon>Streptomyces</taxon>
    </lineage>
</organism>
<sequence length="132" mass="13861">MRPSSPGIAAAVVVDAARVLLVRRRPGEAGLRWQFPAGAVEPGESAGEAAVRETREETGLHVAAVRPLGGRLHPVTGRWIAYTACVPVGGEARVADTAELDAVAWARPSALPRYLPGGLHPAVREYLDTLPG</sequence>
<evidence type="ECO:0000256" key="4">
    <source>
        <dbReference type="RuleBase" id="RU003476"/>
    </source>
</evidence>
<evidence type="ECO:0000259" key="5">
    <source>
        <dbReference type="PROSITE" id="PS51462"/>
    </source>
</evidence>
<evidence type="ECO:0000313" key="6">
    <source>
        <dbReference type="EMBL" id="GEB49016.1"/>
    </source>
</evidence>
<proteinExistence type="inferred from homology"/>
<dbReference type="PROSITE" id="PS51462">
    <property type="entry name" value="NUDIX"/>
    <property type="match status" value="1"/>
</dbReference>